<keyword evidence="1" id="KW-1133">Transmembrane helix</keyword>
<sequence length="85" mass="9544">MDKTTIILLGILLVLVFVEWRHRVKVSGLKRGTLEMLHAGVILSVTLVAFELYGTKGLVAILLGLVTFILVREIVIRRNKSINNF</sequence>
<keyword evidence="1" id="KW-0472">Membrane</keyword>
<evidence type="ECO:0000256" key="1">
    <source>
        <dbReference type="SAM" id="Phobius"/>
    </source>
</evidence>
<evidence type="ECO:0000313" key="2">
    <source>
        <dbReference type="EMBL" id="KKS17221.1"/>
    </source>
</evidence>
<dbReference type="Proteomes" id="UP000034163">
    <property type="component" value="Unassembled WGS sequence"/>
</dbReference>
<dbReference type="AlphaFoldDB" id="A0A0G0Z555"/>
<proteinExistence type="predicted"/>
<comment type="caution">
    <text evidence="2">The sequence shown here is derived from an EMBL/GenBank/DDBJ whole genome shotgun (WGS) entry which is preliminary data.</text>
</comment>
<reference evidence="2 3" key="1">
    <citation type="journal article" date="2015" name="Nature">
        <title>rRNA introns, odd ribosomes, and small enigmatic genomes across a large radiation of phyla.</title>
        <authorList>
            <person name="Brown C.T."/>
            <person name="Hug L.A."/>
            <person name="Thomas B.C."/>
            <person name="Sharon I."/>
            <person name="Castelle C.J."/>
            <person name="Singh A."/>
            <person name="Wilkins M.J."/>
            <person name="Williams K.H."/>
            <person name="Banfield J.F."/>
        </authorList>
    </citation>
    <scope>NUCLEOTIDE SEQUENCE [LARGE SCALE GENOMIC DNA]</scope>
</reference>
<dbReference type="EMBL" id="LCBS01000005">
    <property type="protein sequence ID" value="KKS17221.1"/>
    <property type="molecule type" value="Genomic_DNA"/>
</dbReference>
<feature type="transmembrane region" description="Helical" evidence="1">
    <location>
        <begin position="6"/>
        <end position="22"/>
    </location>
</feature>
<evidence type="ECO:0000313" key="3">
    <source>
        <dbReference type="Proteomes" id="UP000034163"/>
    </source>
</evidence>
<protein>
    <submittedName>
        <fullName evidence="2">Uncharacterized protein</fullName>
    </submittedName>
</protein>
<organism evidence="2 3">
    <name type="scientific">candidate division WWE3 bacterium GW2011_GWB1_41_6</name>
    <dbReference type="NCBI Taxonomy" id="1619112"/>
    <lineage>
        <taxon>Bacteria</taxon>
        <taxon>Katanobacteria</taxon>
    </lineage>
</organism>
<gene>
    <name evidence="2" type="ORF">UU72_C0005G0028</name>
</gene>
<feature type="transmembrane region" description="Helical" evidence="1">
    <location>
        <begin position="34"/>
        <end position="52"/>
    </location>
</feature>
<name>A0A0G0Z555_UNCKA</name>
<feature type="transmembrane region" description="Helical" evidence="1">
    <location>
        <begin position="58"/>
        <end position="75"/>
    </location>
</feature>
<keyword evidence="1" id="KW-0812">Transmembrane</keyword>
<accession>A0A0G0Z555</accession>